<evidence type="ECO:0000259" key="2">
    <source>
        <dbReference type="Pfam" id="PF25821"/>
    </source>
</evidence>
<evidence type="ECO:0000256" key="1">
    <source>
        <dbReference type="SAM" id="MobiDB-lite"/>
    </source>
</evidence>
<name>A0AAV0FJS5_9ASTE</name>
<accession>A0AAV0FJS5</accession>
<evidence type="ECO:0000313" key="3">
    <source>
        <dbReference type="EMBL" id="CAH9135855.1"/>
    </source>
</evidence>
<feature type="region of interest" description="Disordered" evidence="1">
    <location>
        <begin position="120"/>
        <end position="145"/>
    </location>
</feature>
<dbReference type="EMBL" id="CAMAPF010000991">
    <property type="protein sequence ID" value="CAH9135855.1"/>
    <property type="molecule type" value="Genomic_DNA"/>
</dbReference>
<dbReference type="Proteomes" id="UP001152523">
    <property type="component" value="Unassembled WGS sequence"/>
</dbReference>
<dbReference type="PANTHER" id="PTHR33595:SF7">
    <property type="entry name" value="OS12G0242500 PROTEIN"/>
    <property type="match status" value="1"/>
</dbReference>
<feature type="region of interest" description="Disordered" evidence="1">
    <location>
        <begin position="52"/>
        <end position="96"/>
    </location>
</feature>
<comment type="caution">
    <text evidence="3">The sequence shown here is derived from an EMBL/GenBank/DDBJ whole genome shotgun (WGS) entry which is preliminary data.</text>
</comment>
<organism evidence="3 4">
    <name type="scientific">Cuscuta epithymum</name>
    <dbReference type="NCBI Taxonomy" id="186058"/>
    <lineage>
        <taxon>Eukaryota</taxon>
        <taxon>Viridiplantae</taxon>
        <taxon>Streptophyta</taxon>
        <taxon>Embryophyta</taxon>
        <taxon>Tracheophyta</taxon>
        <taxon>Spermatophyta</taxon>
        <taxon>Magnoliopsida</taxon>
        <taxon>eudicotyledons</taxon>
        <taxon>Gunneridae</taxon>
        <taxon>Pentapetalae</taxon>
        <taxon>asterids</taxon>
        <taxon>lamiids</taxon>
        <taxon>Solanales</taxon>
        <taxon>Convolvulaceae</taxon>
        <taxon>Cuscuteae</taxon>
        <taxon>Cuscuta</taxon>
        <taxon>Cuscuta subgen. Cuscuta</taxon>
    </lineage>
</organism>
<dbReference type="Pfam" id="PF25821">
    <property type="entry name" value="DUF7950"/>
    <property type="match status" value="1"/>
</dbReference>
<dbReference type="InterPro" id="IPR057710">
    <property type="entry name" value="DUF7950"/>
</dbReference>
<protein>
    <recommendedName>
        <fullName evidence="2">DUF7950 domain-containing protein</fullName>
    </recommendedName>
</protein>
<gene>
    <name evidence="3" type="ORF">CEPIT_LOCUS34838</name>
</gene>
<feature type="compositionally biased region" description="Basic residues" evidence="1">
    <location>
        <begin position="55"/>
        <end position="64"/>
    </location>
</feature>
<proteinExistence type="predicted"/>
<dbReference type="AlphaFoldDB" id="A0AAV0FJS5"/>
<evidence type="ECO:0000313" key="4">
    <source>
        <dbReference type="Proteomes" id="UP001152523"/>
    </source>
</evidence>
<sequence length="308" mass="33610">MDRRGGCCISRHTPAAGCDIFKVNNIMLRFRPIAPKPPAPGSVPYAPAVQETVKGTRRNKRRYVRSTESTGKISKNSGKKKKAASPAPEIENQYSYGKTESCSSSVSSLERDATVVTLPLLPEKPDRKESPASSEMVERTGSTGSNGPVWLRECHVPAVLRGLGSWVIVEGVTGTWKLDGYSLGRSDREKLMNLERDTCPGLTSDDLNRVTWTNSAYRDMVGRKGGAAAWVVLGDGVLLPATKEAALTCRVRVVTCGGKEESYDRRGGKEESYDRRGGLVVLCDVWRMDGGGFAWRLDTELSLRLGVN</sequence>
<feature type="domain" description="DUF7950" evidence="2">
    <location>
        <begin position="164"/>
        <end position="303"/>
    </location>
</feature>
<keyword evidence="4" id="KW-1185">Reference proteome</keyword>
<reference evidence="3" key="1">
    <citation type="submission" date="2022-07" db="EMBL/GenBank/DDBJ databases">
        <authorList>
            <person name="Macas J."/>
            <person name="Novak P."/>
            <person name="Neumann P."/>
        </authorList>
    </citation>
    <scope>NUCLEOTIDE SEQUENCE</scope>
</reference>
<dbReference type="PANTHER" id="PTHR33595">
    <property type="entry name" value="VON WILLEBRAND FACTOR A DOMAIN PROTEIN"/>
    <property type="match status" value="1"/>
</dbReference>